<feature type="compositionally biased region" description="Polar residues" evidence="1">
    <location>
        <begin position="1"/>
        <end position="19"/>
    </location>
</feature>
<comment type="caution">
    <text evidence="2">The sequence shown here is derived from an EMBL/GenBank/DDBJ whole genome shotgun (WGS) entry which is preliminary data.</text>
</comment>
<feature type="region of interest" description="Disordered" evidence="1">
    <location>
        <begin position="342"/>
        <end position="362"/>
    </location>
</feature>
<organism evidence="2 3">
    <name type="scientific">Stylosanthes scabra</name>
    <dbReference type="NCBI Taxonomy" id="79078"/>
    <lineage>
        <taxon>Eukaryota</taxon>
        <taxon>Viridiplantae</taxon>
        <taxon>Streptophyta</taxon>
        <taxon>Embryophyta</taxon>
        <taxon>Tracheophyta</taxon>
        <taxon>Spermatophyta</taxon>
        <taxon>Magnoliopsida</taxon>
        <taxon>eudicotyledons</taxon>
        <taxon>Gunneridae</taxon>
        <taxon>Pentapetalae</taxon>
        <taxon>rosids</taxon>
        <taxon>fabids</taxon>
        <taxon>Fabales</taxon>
        <taxon>Fabaceae</taxon>
        <taxon>Papilionoideae</taxon>
        <taxon>50 kb inversion clade</taxon>
        <taxon>dalbergioids sensu lato</taxon>
        <taxon>Dalbergieae</taxon>
        <taxon>Pterocarpus clade</taxon>
        <taxon>Stylosanthes</taxon>
    </lineage>
</organism>
<dbReference type="EMBL" id="JASCZI010030222">
    <property type="protein sequence ID" value="MED6118877.1"/>
    <property type="molecule type" value="Genomic_DNA"/>
</dbReference>
<dbReference type="Proteomes" id="UP001341840">
    <property type="component" value="Unassembled WGS sequence"/>
</dbReference>
<dbReference type="PANTHER" id="PTHR21514">
    <property type="entry name" value="AP-4 COMPLEX ACCESSORY SUBUNIT TEPSIN"/>
    <property type="match status" value="1"/>
</dbReference>
<keyword evidence="3" id="KW-1185">Reference proteome</keyword>
<feature type="compositionally biased region" description="Basic and acidic residues" evidence="1">
    <location>
        <begin position="20"/>
        <end position="34"/>
    </location>
</feature>
<reference evidence="2 3" key="1">
    <citation type="journal article" date="2023" name="Plants (Basel)">
        <title>Bridging the Gap: Combining Genomics and Transcriptomics Approaches to Understand Stylosanthes scabra, an Orphan Legume from the Brazilian Caatinga.</title>
        <authorList>
            <person name="Ferreira-Neto J.R.C."/>
            <person name="da Silva M.D."/>
            <person name="Binneck E."/>
            <person name="de Melo N.F."/>
            <person name="da Silva R.H."/>
            <person name="de Melo A.L.T.M."/>
            <person name="Pandolfi V."/>
            <person name="Bustamante F.O."/>
            <person name="Brasileiro-Vidal A.C."/>
            <person name="Benko-Iseppon A.M."/>
        </authorList>
    </citation>
    <scope>NUCLEOTIDE SEQUENCE [LARGE SCALE GENOMIC DNA]</scope>
    <source>
        <tissue evidence="2">Leaves</tissue>
    </source>
</reference>
<gene>
    <name evidence="2" type="ORF">PIB30_006666</name>
</gene>
<dbReference type="InterPro" id="IPR039273">
    <property type="entry name" value="TEPSIN"/>
</dbReference>
<evidence type="ECO:0000313" key="3">
    <source>
        <dbReference type="Proteomes" id="UP001341840"/>
    </source>
</evidence>
<feature type="compositionally biased region" description="Polar residues" evidence="1">
    <location>
        <begin position="343"/>
        <end position="362"/>
    </location>
</feature>
<dbReference type="PANTHER" id="PTHR21514:SF0">
    <property type="entry name" value="AP-4 COMPLEX ACCESSORY SUBUNIT TEPSIN"/>
    <property type="match status" value="1"/>
</dbReference>
<evidence type="ECO:0000313" key="2">
    <source>
        <dbReference type="EMBL" id="MED6118877.1"/>
    </source>
</evidence>
<feature type="region of interest" description="Disordered" evidence="1">
    <location>
        <begin position="1"/>
        <end position="74"/>
    </location>
</feature>
<feature type="region of interest" description="Disordered" evidence="1">
    <location>
        <begin position="300"/>
        <end position="328"/>
    </location>
</feature>
<name>A0ABU6R3B1_9FABA</name>
<sequence>MKNETGSYKSPNLQRSLTIESERGERYEPVKYRNENQSSFELPKSSGPWSQDSRVTKTETSNGDSGASYSEGKTREDRLLETIVTSGGVRLQPTRDAIEIFLREAAKLDAVALCLALEPKLQSPMWQVRMKAVCVLEAMLRKKDDDHFSVVFTYFTENSDAVVNCSESPQSSLREKAVRVLGLLGGHTNRSGINSEKAVKTESAAAAAVALPDLIDTGDSNDNLEMDSTSKNVLDQNIENLTSSRPPIDDLLGDFSGSVGATNEPKNDDDPFAGVSFHTSEKKEHAADLFSGMDVGGDKLVDHGGLGQTNRSDPQPFDLFAPNPEQTNHKEFVGDLMGGLSLEENTSSANHKPSPPATTMQSESLFSGLNSQVPDNDLGGNGMLGSQTAGFNVNPMFPTGQLPYGVQPGMMLNHPYASQPFNYGAMGTLLAQQQLLATMANFQHLNNANMQNASAAQMAGPNGSSPLPDIFQPNFSNQTPTSLMNNSKKEDTKAFDFISDHIASSRDSRRVI</sequence>
<evidence type="ECO:0000256" key="1">
    <source>
        <dbReference type="SAM" id="MobiDB-lite"/>
    </source>
</evidence>
<feature type="compositionally biased region" description="Polar residues" evidence="1">
    <location>
        <begin position="47"/>
        <end position="68"/>
    </location>
</feature>
<feature type="region of interest" description="Disordered" evidence="1">
    <location>
        <begin position="254"/>
        <end position="275"/>
    </location>
</feature>
<accession>A0ABU6R3B1</accession>
<evidence type="ECO:0008006" key="4">
    <source>
        <dbReference type="Google" id="ProtNLM"/>
    </source>
</evidence>
<protein>
    <recommendedName>
        <fullName evidence="4">VHS domain-containing protein</fullName>
    </recommendedName>
</protein>
<proteinExistence type="predicted"/>